<sequence length="206" mass="22942">MSVGDAGLARKIARAYLTDMPEAMFARAVILVEGVTDKGVLEGCGTREDPLNTNGIMVVKVEGKQNLRLPYAILTTLGIPTYAVFDGDRHNAERKAEDTDEKLAARIGKETRKNRDLLSLFGAAEEDWPETTVANGYAVFRDTLEDFLKSEWTDWETTKKQLIADGHGTEGKSEHTYYQATLQTETLPPARLKEIIARVQHMAKEN</sequence>
<feature type="domain" description="OLD protein-like TOPRIM" evidence="1">
    <location>
        <begin position="24"/>
        <end position="88"/>
    </location>
</feature>
<keyword evidence="2" id="KW-0378">Hydrolase</keyword>
<dbReference type="EMBL" id="JAGEPF010000004">
    <property type="protein sequence ID" value="MBO2457277.1"/>
    <property type="molecule type" value="Genomic_DNA"/>
</dbReference>
<dbReference type="InterPro" id="IPR034139">
    <property type="entry name" value="TOPRIM_OLD"/>
</dbReference>
<organism evidence="2 3">
    <name type="scientific">Actinomadura violacea</name>
    <dbReference type="NCBI Taxonomy" id="2819934"/>
    <lineage>
        <taxon>Bacteria</taxon>
        <taxon>Bacillati</taxon>
        <taxon>Actinomycetota</taxon>
        <taxon>Actinomycetes</taxon>
        <taxon>Streptosporangiales</taxon>
        <taxon>Thermomonosporaceae</taxon>
        <taxon>Actinomadura</taxon>
    </lineage>
</organism>
<protein>
    <submittedName>
        <fullName evidence="2">ATP-dependent endonuclease</fullName>
    </submittedName>
</protein>
<comment type="caution">
    <text evidence="2">The sequence shown here is derived from an EMBL/GenBank/DDBJ whole genome shotgun (WGS) entry which is preliminary data.</text>
</comment>
<dbReference type="Pfam" id="PF20469">
    <property type="entry name" value="OLD-like_TOPRIM"/>
    <property type="match status" value="1"/>
</dbReference>
<dbReference type="Proteomes" id="UP000680206">
    <property type="component" value="Unassembled WGS sequence"/>
</dbReference>
<dbReference type="GO" id="GO:0004519">
    <property type="term" value="F:endonuclease activity"/>
    <property type="evidence" value="ECO:0007669"/>
    <property type="project" value="UniProtKB-KW"/>
</dbReference>
<evidence type="ECO:0000313" key="3">
    <source>
        <dbReference type="Proteomes" id="UP000680206"/>
    </source>
</evidence>
<proteinExistence type="predicted"/>
<dbReference type="RefSeq" id="WP_208238152.1">
    <property type="nucleotide sequence ID" value="NZ_JAGEPF010000004.1"/>
</dbReference>
<evidence type="ECO:0000259" key="1">
    <source>
        <dbReference type="Pfam" id="PF20469"/>
    </source>
</evidence>
<keyword evidence="2" id="KW-0255">Endonuclease</keyword>
<name>A0ABS3RKT1_9ACTN</name>
<keyword evidence="3" id="KW-1185">Reference proteome</keyword>
<reference evidence="2 3" key="1">
    <citation type="submission" date="2021-03" db="EMBL/GenBank/DDBJ databases">
        <title>Actinomadura violae sp. nov., isolated from lichen in Thailand.</title>
        <authorList>
            <person name="Kanchanasin P."/>
            <person name="Saeng-In P."/>
            <person name="Phongsopitanun W."/>
            <person name="Yuki M."/>
            <person name="Kudo T."/>
            <person name="Ohkuma M."/>
            <person name="Tanasupawat S."/>
        </authorList>
    </citation>
    <scope>NUCLEOTIDE SEQUENCE [LARGE SCALE GENOMIC DNA]</scope>
    <source>
        <strain evidence="2 3">LCR2-06</strain>
    </source>
</reference>
<evidence type="ECO:0000313" key="2">
    <source>
        <dbReference type="EMBL" id="MBO2457277.1"/>
    </source>
</evidence>
<accession>A0ABS3RKT1</accession>
<keyword evidence="2" id="KW-0540">Nuclease</keyword>
<dbReference type="CDD" id="cd01026">
    <property type="entry name" value="TOPRIM_OLD"/>
    <property type="match status" value="1"/>
</dbReference>
<gene>
    <name evidence="2" type="ORF">J4709_06795</name>
</gene>